<dbReference type="Proteomes" id="UP000193144">
    <property type="component" value="Unassembled WGS sequence"/>
</dbReference>
<keyword evidence="6 8" id="KW-0503">Monooxygenase</keyword>
<evidence type="ECO:0000256" key="5">
    <source>
        <dbReference type="ARBA" id="ARBA00023004"/>
    </source>
</evidence>
<dbReference type="PRINTS" id="PR00385">
    <property type="entry name" value="P450"/>
</dbReference>
<dbReference type="CDD" id="cd11062">
    <property type="entry name" value="CYP58-like"/>
    <property type="match status" value="1"/>
</dbReference>
<evidence type="ECO:0000256" key="8">
    <source>
        <dbReference type="RuleBase" id="RU000461"/>
    </source>
</evidence>
<dbReference type="InterPro" id="IPR001128">
    <property type="entry name" value="Cyt_P450"/>
</dbReference>
<comment type="cofactor">
    <cofactor evidence="1 7">
        <name>heme</name>
        <dbReference type="ChEBI" id="CHEBI:30413"/>
    </cofactor>
</comment>
<dbReference type="Pfam" id="PF00067">
    <property type="entry name" value="p450"/>
    <property type="match status" value="1"/>
</dbReference>
<evidence type="ECO:0000256" key="7">
    <source>
        <dbReference type="PIRSR" id="PIRSR602401-1"/>
    </source>
</evidence>
<evidence type="ECO:0000256" key="4">
    <source>
        <dbReference type="ARBA" id="ARBA00023002"/>
    </source>
</evidence>
<comment type="similarity">
    <text evidence="2 8">Belongs to the cytochrome P450 family.</text>
</comment>
<dbReference type="STRING" id="1231657.A0A1Y1Z2Q1"/>
<dbReference type="InterPro" id="IPR050121">
    <property type="entry name" value="Cytochrome_P450_monoxygenase"/>
</dbReference>
<feature type="transmembrane region" description="Helical" evidence="9">
    <location>
        <begin position="12"/>
        <end position="33"/>
    </location>
</feature>
<dbReference type="PANTHER" id="PTHR24305">
    <property type="entry name" value="CYTOCHROME P450"/>
    <property type="match status" value="1"/>
</dbReference>
<evidence type="ECO:0000256" key="1">
    <source>
        <dbReference type="ARBA" id="ARBA00001971"/>
    </source>
</evidence>
<accession>A0A1Y1Z2Q1</accession>
<evidence type="ECO:0000256" key="2">
    <source>
        <dbReference type="ARBA" id="ARBA00010617"/>
    </source>
</evidence>
<comment type="caution">
    <text evidence="10">The sequence shown here is derived from an EMBL/GenBank/DDBJ whole genome shotgun (WGS) entry which is preliminary data.</text>
</comment>
<dbReference type="GO" id="GO:0020037">
    <property type="term" value="F:heme binding"/>
    <property type="evidence" value="ECO:0007669"/>
    <property type="project" value="InterPro"/>
</dbReference>
<dbReference type="InterPro" id="IPR017972">
    <property type="entry name" value="Cyt_P450_CS"/>
</dbReference>
<dbReference type="PRINTS" id="PR00463">
    <property type="entry name" value="EP450I"/>
</dbReference>
<keyword evidence="9" id="KW-0812">Transmembrane</keyword>
<dbReference type="SUPFAM" id="SSF48264">
    <property type="entry name" value="Cytochrome P450"/>
    <property type="match status" value="1"/>
</dbReference>
<keyword evidence="7 8" id="KW-0349">Heme</keyword>
<keyword evidence="5 7" id="KW-0408">Iron</keyword>
<keyword evidence="9" id="KW-0472">Membrane</keyword>
<evidence type="ECO:0000256" key="9">
    <source>
        <dbReference type="SAM" id="Phobius"/>
    </source>
</evidence>
<dbReference type="EMBL" id="MCFA01000134">
    <property type="protein sequence ID" value="ORY04572.1"/>
    <property type="molecule type" value="Genomic_DNA"/>
</dbReference>
<evidence type="ECO:0000313" key="11">
    <source>
        <dbReference type="Proteomes" id="UP000193144"/>
    </source>
</evidence>
<sequence>MGSSSLLQDVGYPVLISGLLFLSSLYVAGLAIYRVYFHPLSHIPGPRLTAATHWFGFYWDVFPCTGEYMNQFERYHAKYGPIIRIGPDELHCNDPGFIDQIYAGSGSGKKRDKSSFYLNGVQLHKSCFGSAPHDLHRSRRAVLNPFFSKASVTRIEPMIQSFCEKINTHIESYAGTNEPCNVTHAFVCLTTDIISQYAFGFHHNYTGTRSFTPNLSPAFVAGEGTIHLFQHIPFLLPLFEAGPEWVAKIAAPGTEEYLKYQREIYRTVDDVFTEKIDTKDTKKQKTIFGEVLNAKNVPEEEKSVERLKGSAREVIGAGTVTTANALSYAVYYILATSGVMTKLHTEILTAFPSLSSPPSLALLESLPYLSAVLHETLRFSTVCTRLPRVAHETLHYRSTFQGKHYDIAIPPRTAIGMSAQLVHSNPEIFPEPERFWPERWLDGEGKRHKELEPYFLAFSKGGRQCLGINLAWGELHIALAMFVRRFGTRIELFETGPGEVTYKYDLFEPGTETYNGVRILVN</sequence>
<keyword evidence="4 8" id="KW-0560">Oxidoreductase</keyword>
<evidence type="ECO:0000256" key="6">
    <source>
        <dbReference type="ARBA" id="ARBA00023033"/>
    </source>
</evidence>
<dbReference type="OrthoDB" id="3945418at2759"/>
<dbReference type="GO" id="GO:0005506">
    <property type="term" value="F:iron ion binding"/>
    <property type="evidence" value="ECO:0007669"/>
    <property type="project" value="InterPro"/>
</dbReference>
<dbReference type="Gene3D" id="1.10.630.10">
    <property type="entry name" value="Cytochrome P450"/>
    <property type="match status" value="1"/>
</dbReference>
<organism evidence="10 11">
    <name type="scientific">Clohesyomyces aquaticus</name>
    <dbReference type="NCBI Taxonomy" id="1231657"/>
    <lineage>
        <taxon>Eukaryota</taxon>
        <taxon>Fungi</taxon>
        <taxon>Dikarya</taxon>
        <taxon>Ascomycota</taxon>
        <taxon>Pezizomycotina</taxon>
        <taxon>Dothideomycetes</taxon>
        <taxon>Pleosporomycetidae</taxon>
        <taxon>Pleosporales</taxon>
        <taxon>Lindgomycetaceae</taxon>
        <taxon>Clohesyomyces</taxon>
    </lineage>
</organism>
<dbReference type="AlphaFoldDB" id="A0A1Y1Z2Q1"/>
<proteinExistence type="inferred from homology"/>
<evidence type="ECO:0000256" key="3">
    <source>
        <dbReference type="ARBA" id="ARBA00022723"/>
    </source>
</evidence>
<evidence type="ECO:0000313" key="10">
    <source>
        <dbReference type="EMBL" id="ORY04572.1"/>
    </source>
</evidence>
<keyword evidence="11" id="KW-1185">Reference proteome</keyword>
<feature type="binding site" description="axial binding residue" evidence="7">
    <location>
        <position position="465"/>
    </location>
    <ligand>
        <name>heme</name>
        <dbReference type="ChEBI" id="CHEBI:30413"/>
    </ligand>
    <ligandPart>
        <name>Fe</name>
        <dbReference type="ChEBI" id="CHEBI:18248"/>
    </ligandPart>
</feature>
<dbReference type="GO" id="GO:0016705">
    <property type="term" value="F:oxidoreductase activity, acting on paired donors, with incorporation or reduction of molecular oxygen"/>
    <property type="evidence" value="ECO:0007669"/>
    <property type="project" value="InterPro"/>
</dbReference>
<reference evidence="10 11" key="1">
    <citation type="submission" date="2016-07" db="EMBL/GenBank/DDBJ databases">
        <title>Pervasive Adenine N6-methylation of Active Genes in Fungi.</title>
        <authorList>
            <consortium name="DOE Joint Genome Institute"/>
            <person name="Mondo S.J."/>
            <person name="Dannebaum R.O."/>
            <person name="Kuo R.C."/>
            <person name="Labutti K."/>
            <person name="Haridas S."/>
            <person name="Kuo A."/>
            <person name="Salamov A."/>
            <person name="Ahrendt S.R."/>
            <person name="Lipzen A."/>
            <person name="Sullivan W."/>
            <person name="Andreopoulos W.B."/>
            <person name="Clum A."/>
            <person name="Lindquist E."/>
            <person name="Daum C."/>
            <person name="Ramamoorthy G.K."/>
            <person name="Gryganskyi A."/>
            <person name="Culley D."/>
            <person name="Magnuson J.K."/>
            <person name="James T.Y."/>
            <person name="O'Malley M.A."/>
            <person name="Stajich J.E."/>
            <person name="Spatafora J.W."/>
            <person name="Visel A."/>
            <person name="Grigoriev I.V."/>
        </authorList>
    </citation>
    <scope>NUCLEOTIDE SEQUENCE [LARGE SCALE GENOMIC DNA]</scope>
    <source>
        <strain evidence="10 11">CBS 115471</strain>
    </source>
</reference>
<keyword evidence="3 7" id="KW-0479">Metal-binding</keyword>
<gene>
    <name evidence="10" type="ORF">BCR34DRAFT_675791</name>
</gene>
<protein>
    <submittedName>
        <fullName evidence="10">Cytochrome P450</fullName>
    </submittedName>
</protein>
<dbReference type="InterPro" id="IPR036396">
    <property type="entry name" value="Cyt_P450_sf"/>
</dbReference>
<name>A0A1Y1Z2Q1_9PLEO</name>
<dbReference type="PROSITE" id="PS00086">
    <property type="entry name" value="CYTOCHROME_P450"/>
    <property type="match status" value="1"/>
</dbReference>
<keyword evidence="9" id="KW-1133">Transmembrane helix</keyword>
<dbReference type="GO" id="GO:0004497">
    <property type="term" value="F:monooxygenase activity"/>
    <property type="evidence" value="ECO:0007669"/>
    <property type="project" value="UniProtKB-KW"/>
</dbReference>
<dbReference type="PANTHER" id="PTHR24305:SF157">
    <property type="entry name" value="N-ACETYLTRYPTOPHAN 6-HYDROXYLASE IVOC-RELATED"/>
    <property type="match status" value="1"/>
</dbReference>
<dbReference type="InterPro" id="IPR002401">
    <property type="entry name" value="Cyt_P450_E_grp-I"/>
</dbReference>